<sequence>MNTRVLIHEIVEFAAAESPHGLALVAGDFRWTFTELLQDVQRFAAGIAELTDPSDRVVIISDNCPVMLIALYAVPAAGAVATLGNTRHSVPELVAMIQATEPTVILASSEQLDRLATELPNCQSVCHVVCMNGTHPTASAQAAAELGLSPASEAEINSTRSGAAAKLQAVKTTDLDPASAAWLIHTSGTTGRAKGALLSHRGLLAAIQNTALARPVSADDVYLFPFPLFHVAAYNVLHVHLRRRPVVLLPRFEAGEVLRLIENHRVTTCSLAPTMLSMLLNHPGCDSTDLSSLRQISYGASAMPLDLLRRVLRELPDCGLAQGYGMTELSGNAVFLDPESHRRAADTHPHLLAAAGRPGPLVALRIADDDGNELPQGEPGEVLVRGDQLCEGYFRSPAATADSRHGPWFKTGDIGRIDEDGYLYIVDRKKDLIISGGENIASREVEDLLSTHPLVAQVAVIGLPDDHWGEVVCAVVVPRAEAQIATEDLISWTKDKIAGFKRPRVVVVVDELPVNASGKIDKVVLRATVTAQR</sequence>
<evidence type="ECO:0000259" key="3">
    <source>
        <dbReference type="Pfam" id="PF00501"/>
    </source>
</evidence>
<organism evidence="5">
    <name type="scientific">freshwater metagenome</name>
    <dbReference type="NCBI Taxonomy" id="449393"/>
    <lineage>
        <taxon>unclassified sequences</taxon>
        <taxon>metagenomes</taxon>
        <taxon>ecological metagenomes</taxon>
    </lineage>
</organism>
<dbReference type="Pfam" id="PF00501">
    <property type="entry name" value="AMP-binding"/>
    <property type="match status" value="1"/>
</dbReference>
<evidence type="ECO:0000313" key="5">
    <source>
        <dbReference type="EMBL" id="CAB4799598.1"/>
    </source>
</evidence>
<gene>
    <name evidence="5" type="ORF">UFOPK3046_00480</name>
    <name evidence="6" type="ORF">UFOPK3914_01565</name>
</gene>
<dbReference type="GO" id="GO:0031956">
    <property type="term" value="F:medium-chain fatty acid-CoA ligase activity"/>
    <property type="evidence" value="ECO:0007669"/>
    <property type="project" value="TreeGrafter"/>
</dbReference>
<dbReference type="InterPro" id="IPR042099">
    <property type="entry name" value="ANL_N_sf"/>
</dbReference>
<feature type="domain" description="AMP-binding enzyme C-terminal" evidence="4">
    <location>
        <begin position="444"/>
        <end position="519"/>
    </location>
</feature>
<dbReference type="SUPFAM" id="SSF56801">
    <property type="entry name" value="Acetyl-CoA synthetase-like"/>
    <property type="match status" value="1"/>
</dbReference>
<dbReference type="InterPro" id="IPR000873">
    <property type="entry name" value="AMP-dep_synth/lig_dom"/>
</dbReference>
<dbReference type="EMBL" id="CAFBOG010000172">
    <property type="protein sequence ID" value="CAB4990466.1"/>
    <property type="molecule type" value="Genomic_DNA"/>
</dbReference>
<dbReference type="PANTHER" id="PTHR43201:SF32">
    <property type="entry name" value="2-SUCCINYLBENZOATE--COA LIGASE, CHLOROPLASTIC_PEROXISOMAL"/>
    <property type="match status" value="1"/>
</dbReference>
<comment type="similarity">
    <text evidence="1">Belongs to the ATP-dependent AMP-binding enzyme family.</text>
</comment>
<dbReference type="FunFam" id="3.30.300.30:FF:000008">
    <property type="entry name" value="2,3-dihydroxybenzoate-AMP ligase"/>
    <property type="match status" value="1"/>
</dbReference>
<evidence type="ECO:0000256" key="2">
    <source>
        <dbReference type="ARBA" id="ARBA00022598"/>
    </source>
</evidence>
<proteinExistence type="inferred from homology"/>
<dbReference type="Gene3D" id="3.40.50.12780">
    <property type="entry name" value="N-terminal domain of ligase-like"/>
    <property type="match status" value="1"/>
</dbReference>
<reference evidence="5" key="1">
    <citation type="submission" date="2020-05" db="EMBL/GenBank/DDBJ databases">
        <authorList>
            <person name="Chiriac C."/>
            <person name="Salcher M."/>
            <person name="Ghai R."/>
            <person name="Kavagutti S V."/>
        </authorList>
    </citation>
    <scope>NUCLEOTIDE SEQUENCE</scope>
</reference>
<dbReference type="GO" id="GO:0006631">
    <property type="term" value="P:fatty acid metabolic process"/>
    <property type="evidence" value="ECO:0007669"/>
    <property type="project" value="TreeGrafter"/>
</dbReference>
<dbReference type="Gene3D" id="3.30.300.30">
    <property type="match status" value="1"/>
</dbReference>
<dbReference type="PANTHER" id="PTHR43201">
    <property type="entry name" value="ACYL-COA SYNTHETASE"/>
    <property type="match status" value="1"/>
</dbReference>
<keyword evidence="2" id="KW-0436">Ligase</keyword>
<evidence type="ECO:0000259" key="4">
    <source>
        <dbReference type="Pfam" id="PF13193"/>
    </source>
</evidence>
<dbReference type="PROSITE" id="PS00455">
    <property type="entry name" value="AMP_BINDING"/>
    <property type="match status" value="1"/>
</dbReference>
<feature type="domain" description="AMP-dependent synthetase/ligase" evidence="3">
    <location>
        <begin position="14"/>
        <end position="394"/>
    </location>
</feature>
<protein>
    <submittedName>
        <fullName evidence="5">Unannotated protein</fullName>
    </submittedName>
</protein>
<dbReference type="AlphaFoldDB" id="A0A6J6XWN2"/>
<dbReference type="InterPro" id="IPR020845">
    <property type="entry name" value="AMP-binding_CS"/>
</dbReference>
<dbReference type="Pfam" id="PF13193">
    <property type="entry name" value="AMP-binding_C"/>
    <property type="match status" value="1"/>
</dbReference>
<dbReference type="EMBL" id="CAFAAQ010000027">
    <property type="protein sequence ID" value="CAB4799598.1"/>
    <property type="molecule type" value="Genomic_DNA"/>
</dbReference>
<evidence type="ECO:0000313" key="6">
    <source>
        <dbReference type="EMBL" id="CAB4990466.1"/>
    </source>
</evidence>
<name>A0A6J6XWN2_9ZZZZ</name>
<evidence type="ECO:0000256" key="1">
    <source>
        <dbReference type="ARBA" id="ARBA00006432"/>
    </source>
</evidence>
<dbReference type="InterPro" id="IPR025110">
    <property type="entry name" value="AMP-bd_C"/>
</dbReference>
<dbReference type="InterPro" id="IPR045851">
    <property type="entry name" value="AMP-bd_C_sf"/>
</dbReference>
<accession>A0A6J6XWN2</accession>